<proteinExistence type="predicted"/>
<dbReference type="AlphaFoldDB" id="A0A0L6JS87"/>
<sequence precursor="true">MNEIFQRNKVVILLILLTLIILIIAFGIISLNGSIDKIPSKGVYIFELEELCKRHLLIRNTWIM</sequence>
<dbReference type="EMBL" id="LGTC01000001">
    <property type="protein sequence ID" value="KNY28589.1"/>
    <property type="molecule type" value="Genomic_DNA"/>
</dbReference>
<keyword evidence="1" id="KW-0472">Membrane</keyword>
<protein>
    <submittedName>
        <fullName evidence="2">Uncharacterized protein</fullName>
    </submittedName>
</protein>
<keyword evidence="1" id="KW-1133">Transmembrane helix</keyword>
<evidence type="ECO:0000313" key="3">
    <source>
        <dbReference type="Proteomes" id="UP000036923"/>
    </source>
</evidence>
<reference evidence="3" key="1">
    <citation type="submission" date="2015-07" db="EMBL/GenBank/DDBJ databases">
        <title>Near-Complete Genome Sequence of the Cellulolytic Bacterium Bacteroides (Pseudobacteroides) cellulosolvens ATCC 35603.</title>
        <authorList>
            <person name="Dassa B."/>
            <person name="Utturkar S.M."/>
            <person name="Klingeman D.M."/>
            <person name="Hurt R.A."/>
            <person name="Keller M."/>
            <person name="Xu J."/>
            <person name="Reddy Y.H.K."/>
            <person name="Borovok I."/>
            <person name="Grinberg I.R."/>
            <person name="Lamed R."/>
            <person name="Zhivin O."/>
            <person name="Bayer E.A."/>
            <person name="Brown S.D."/>
        </authorList>
    </citation>
    <scope>NUCLEOTIDE SEQUENCE [LARGE SCALE GENOMIC DNA]</scope>
    <source>
        <strain evidence="3">DSM 2933</strain>
    </source>
</reference>
<organism evidence="2 3">
    <name type="scientific">Pseudobacteroides cellulosolvens ATCC 35603 = DSM 2933</name>
    <dbReference type="NCBI Taxonomy" id="398512"/>
    <lineage>
        <taxon>Bacteria</taxon>
        <taxon>Bacillati</taxon>
        <taxon>Bacillota</taxon>
        <taxon>Clostridia</taxon>
        <taxon>Eubacteriales</taxon>
        <taxon>Oscillospiraceae</taxon>
        <taxon>Pseudobacteroides</taxon>
    </lineage>
</organism>
<comment type="caution">
    <text evidence="2">The sequence shown here is derived from an EMBL/GenBank/DDBJ whole genome shotgun (WGS) entry which is preliminary data.</text>
</comment>
<name>A0A0L6JS87_9FIRM</name>
<keyword evidence="1" id="KW-0812">Transmembrane</keyword>
<feature type="transmembrane region" description="Helical" evidence="1">
    <location>
        <begin position="12"/>
        <end position="31"/>
    </location>
</feature>
<accession>A0A0L6JS87</accession>
<dbReference type="STRING" id="398512.Bccel_3863"/>
<keyword evidence="3" id="KW-1185">Reference proteome</keyword>
<dbReference type="Proteomes" id="UP000036923">
    <property type="component" value="Unassembled WGS sequence"/>
</dbReference>
<evidence type="ECO:0000256" key="1">
    <source>
        <dbReference type="SAM" id="Phobius"/>
    </source>
</evidence>
<evidence type="ECO:0000313" key="2">
    <source>
        <dbReference type="EMBL" id="KNY28589.1"/>
    </source>
</evidence>
<gene>
    <name evidence="2" type="ORF">Bccel_3863</name>
</gene>
<dbReference type="RefSeq" id="WP_036936658.1">
    <property type="nucleotide sequence ID" value="NZ_LGTC01000001.1"/>
</dbReference>